<dbReference type="RefSeq" id="WP_142048974.1">
    <property type="nucleotide sequence ID" value="NZ_VFPA01000001.1"/>
</dbReference>
<keyword evidence="5" id="KW-0408">Iron</keyword>
<dbReference type="GO" id="GO:0016705">
    <property type="term" value="F:oxidoreductase activity, acting on paired donors, with incorporation or reduction of molecular oxygen"/>
    <property type="evidence" value="ECO:0007669"/>
    <property type="project" value="UniProtKB-ARBA"/>
</dbReference>
<dbReference type="InterPro" id="IPR036922">
    <property type="entry name" value="Rieske_2Fe-2S_sf"/>
</dbReference>
<evidence type="ECO:0000256" key="2">
    <source>
        <dbReference type="ARBA" id="ARBA00015816"/>
    </source>
</evidence>
<dbReference type="Gene3D" id="2.102.10.10">
    <property type="entry name" value="Rieske [2Fe-2S] iron-sulphur domain"/>
    <property type="match status" value="1"/>
</dbReference>
<dbReference type="EMBL" id="VFPA01000001">
    <property type="protein sequence ID" value="TQM14497.1"/>
    <property type="molecule type" value="Genomic_DNA"/>
</dbReference>
<gene>
    <name evidence="11" type="ORF">FB558_1262</name>
</gene>
<dbReference type="GO" id="GO:0016020">
    <property type="term" value="C:membrane"/>
    <property type="evidence" value="ECO:0007669"/>
    <property type="project" value="InterPro"/>
</dbReference>
<dbReference type="AlphaFoldDB" id="A0A543DYT2"/>
<accession>A0A543DYT2</accession>
<keyword evidence="12" id="KW-1185">Reference proteome</keyword>
<dbReference type="InterPro" id="IPR014349">
    <property type="entry name" value="Rieske_Fe-S_prot"/>
</dbReference>
<evidence type="ECO:0000256" key="8">
    <source>
        <dbReference type="ARBA" id="ARBA00029586"/>
    </source>
</evidence>
<evidence type="ECO:0000256" key="6">
    <source>
        <dbReference type="ARBA" id="ARBA00023014"/>
    </source>
</evidence>
<name>A0A543DYT2_9PSEU</name>
<dbReference type="Proteomes" id="UP000315677">
    <property type="component" value="Unassembled WGS sequence"/>
</dbReference>
<sequence>MADPAPLTRRTVVTGAGVAAVGAGLLATGCSTAPPPTAPADAAAGTPVGPAADVPVGSAQIFDAAGVVVTQPSAGTYAAFSTACPHQGCAVSSVEGTSIVCPCHGSTFGLDGSVQQGPAEAPLQSRAITVTNGEISLA</sequence>
<dbReference type="PRINTS" id="PR00162">
    <property type="entry name" value="RIESKE"/>
</dbReference>
<dbReference type="PROSITE" id="PS51296">
    <property type="entry name" value="RIESKE"/>
    <property type="match status" value="1"/>
</dbReference>
<evidence type="ECO:0000256" key="5">
    <source>
        <dbReference type="ARBA" id="ARBA00023004"/>
    </source>
</evidence>
<dbReference type="Pfam" id="PF00355">
    <property type="entry name" value="Rieske"/>
    <property type="match status" value="1"/>
</dbReference>
<dbReference type="OrthoDB" id="25106at2"/>
<dbReference type="GO" id="GO:0004497">
    <property type="term" value="F:monooxygenase activity"/>
    <property type="evidence" value="ECO:0007669"/>
    <property type="project" value="UniProtKB-ARBA"/>
</dbReference>
<comment type="function">
    <text evidence="1">Iron-sulfur subunit of the cytochrome bc1 complex, an essential component of the respiratory electron transport chain required for ATP synthesis. The bc1 complex catalyzes the oxidation of menaquinol and the reduction of cytochrome c in the respiratory chain. The bc1 complex operates through a Q-cycle mechanism that couples electron transfer to generation of the proton gradient that drives ATP synthesis.</text>
</comment>
<dbReference type="PROSITE" id="PS51318">
    <property type="entry name" value="TAT"/>
    <property type="match status" value="1"/>
</dbReference>
<keyword evidence="6" id="KW-0411">Iron-sulfur</keyword>
<reference evidence="11 12" key="1">
    <citation type="submission" date="2019-06" db="EMBL/GenBank/DDBJ databases">
        <title>Sequencing the genomes of 1000 actinobacteria strains.</title>
        <authorList>
            <person name="Klenk H.-P."/>
        </authorList>
    </citation>
    <scope>NUCLEOTIDE SEQUENCE [LARGE SCALE GENOMIC DNA]</scope>
    <source>
        <strain evidence="11 12">DSM 45301</strain>
    </source>
</reference>
<dbReference type="GO" id="GO:0046872">
    <property type="term" value="F:metal ion binding"/>
    <property type="evidence" value="ECO:0007669"/>
    <property type="project" value="UniProtKB-KW"/>
</dbReference>
<evidence type="ECO:0000256" key="1">
    <source>
        <dbReference type="ARBA" id="ARBA00002494"/>
    </source>
</evidence>
<dbReference type="InterPro" id="IPR006311">
    <property type="entry name" value="TAT_signal"/>
</dbReference>
<keyword evidence="4" id="KW-0479">Metal-binding</keyword>
<comment type="cofactor">
    <cofactor evidence="9">
        <name>[2Fe-2S] cluster</name>
        <dbReference type="ChEBI" id="CHEBI:190135"/>
    </cofactor>
</comment>
<dbReference type="SUPFAM" id="SSF50022">
    <property type="entry name" value="ISP domain"/>
    <property type="match status" value="1"/>
</dbReference>
<keyword evidence="3" id="KW-0001">2Fe-2S</keyword>
<protein>
    <recommendedName>
        <fullName evidence="2">Cytochrome bc1 complex Rieske iron-sulfur subunit</fullName>
    </recommendedName>
    <alternativeName>
        <fullName evidence="8">Cytochrome bc1 reductase complex subunit QcrA</fullName>
    </alternativeName>
</protein>
<feature type="domain" description="Rieske" evidence="10">
    <location>
        <begin position="45"/>
        <end position="137"/>
    </location>
</feature>
<evidence type="ECO:0000256" key="7">
    <source>
        <dbReference type="ARBA" id="ARBA00023157"/>
    </source>
</evidence>
<dbReference type="CDD" id="cd03467">
    <property type="entry name" value="Rieske"/>
    <property type="match status" value="1"/>
</dbReference>
<dbReference type="InterPro" id="IPR017941">
    <property type="entry name" value="Rieske_2Fe-2S"/>
</dbReference>
<dbReference type="PANTHER" id="PTHR10134">
    <property type="entry name" value="CYTOCHROME B-C1 COMPLEX SUBUNIT RIESKE, MITOCHONDRIAL"/>
    <property type="match status" value="1"/>
</dbReference>
<evidence type="ECO:0000256" key="3">
    <source>
        <dbReference type="ARBA" id="ARBA00022714"/>
    </source>
</evidence>
<comment type="caution">
    <text evidence="11">The sequence shown here is derived from an EMBL/GenBank/DDBJ whole genome shotgun (WGS) entry which is preliminary data.</text>
</comment>
<dbReference type="InterPro" id="IPR005805">
    <property type="entry name" value="Rieske_Fe-S_prot_C"/>
</dbReference>
<evidence type="ECO:0000259" key="10">
    <source>
        <dbReference type="PROSITE" id="PS51296"/>
    </source>
</evidence>
<dbReference type="GO" id="GO:0051537">
    <property type="term" value="F:2 iron, 2 sulfur cluster binding"/>
    <property type="evidence" value="ECO:0007669"/>
    <property type="project" value="UniProtKB-KW"/>
</dbReference>
<evidence type="ECO:0000313" key="12">
    <source>
        <dbReference type="Proteomes" id="UP000315677"/>
    </source>
</evidence>
<evidence type="ECO:0000313" key="11">
    <source>
        <dbReference type="EMBL" id="TQM14497.1"/>
    </source>
</evidence>
<keyword evidence="7" id="KW-1015">Disulfide bond</keyword>
<organism evidence="11 12">
    <name type="scientific">Pseudonocardia kunmingensis</name>
    <dbReference type="NCBI Taxonomy" id="630975"/>
    <lineage>
        <taxon>Bacteria</taxon>
        <taxon>Bacillati</taxon>
        <taxon>Actinomycetota</taxon>
        <taxon>Actinomycetes</taxon>
        <taxon>Pseudonocardiales</taxon>
        <taxon>Pseudonocardiaceae</taxon>
        <taxon>Pseudonocardia</taxon>
    </lineage>
</organism>
<evidence type="ECO:0000256" key="4">
    <source>
        <dbReference type="ARBA" id="ARBA00022723"/>
    </source>
</evidence>
<evidence type="ECO:0000256" key="9">
    <source>
        <dbReference type="ARBA" id="ARBA00034078"/>
    </source>
</evidence>
<proteinExistence type="predicted"/>